<feature type="non-terminal residue" evidence="2">
    <location>
        <position position="1"/>
    </location>
</feature>
<dbReference type="GO" id="GO:0071480">
    <property type="term" value="P:cellular response to gamma radiation"/>
    <property type="evidence" value="ECO:0007669"/>
    <property type="project" value="InterPro"/>
</dbReference>
<dbReference type="STRING" id="55661.A0A091GEL1"/>
<keyword evidence="1" id="KW-0472">Membrane</keyword>
<dbReference type="EMBL" id="KL448050">
    <property type="protein sequence ID" value="KFO79609.1"/>
    <property type="molecule type" value="Genomic_DNA"/>
</dbReference>
<dbReference type="PANTHER" id="PTHR14550:SF2">
    <property type="entry name" value="TRANSMEMBRANE PROTEIN 109"/>
    <property type="match status" value="1"/>
</dbReference>
<evidence type="ECO:0000313" key="3">
    <source>
        <dbReference type="Proteomes" id="UP000053760"/>
    </source>
</evidence>
<sequence>DDPLSLLGLAIWRTLENWVGRPPLRVVALVLLVILCIVSAVISTVLVMVGGLLRYILISYSIPGEHLVHMAELKPSEVQRVLLWALAAVVVSWLLSWLQVLLSRLWGMVVPMLRWVKLFCILGVFLHIAVSKESPTAQAGMLLGLWVLCTLLGRLVGSPNPDTQLDVAVRVLEWKVEELERR</sequence>
<evidence type="ECO:0000256" key="1">
    <source>
        <dbReference type="SAM" id="Phobius"/>
    </source>
</evidence>
<dbReference type="InterPro" id="IPR039492">
    <property type="entry name" value="TMEM109"/>
</dbReference>
<protein>
    <submittedName>
        <fullName evidence="2">Transmembrane protein 109</fullName>
    </submittedName>
</protein>
<dbReference type="PANTHER" id="PTHR14550">
    <property type="entry name" value="TRANSMEMBRANE PROTEIN 109"/>
    <property type="match status" value="1"/>
</dbReference>
<reference evidence="2 3" key="1">
    <citation type="submission" date="2014-04" db="EMBL/GenBank/DDBJ databases">
        <title>Genome evolution of avian class.</title>
        <authorList>
            <person name="Zhang G."/>
            <person name="Li C."/>
        </authorList>
    </citation>
    <scope>NUCLEOTIDE SEQUENCE [LARGE SCALE GENOMIC DNA]</scope>
    <source>
        <strain evidence="2">BGI_N303</strain>
    </source>
</reference>
<keyword evidence="1" id="KW-1133">Transmembrane helix</keyword>
<organism evidence="2 3">
    <name type="scientific">Cuculus canorus</name>
    <name type="common">Common cuckoo</name>
    <dbReference type="NCBI Taxonomy" id="55661"/>
    <lineage>
        <taxon>Eukaryota</taxon>
        <taxon>Metazoa</taxon>
        <taxon>Chordata</taxon>
        <taxon>Craniata</taxon>
        <taxon>Vertebrata</taxon>
        <taxon>Euteleostomi</taxon>
        <taxon>Archelosauria</taxon>
        <taxon>Archosauria</taxon>
        <taxon>Dinosauria</taxon>
        <taxon>Saurischia</taxon>
        <taxon>Theropoda</taxon>
        <taxon>Coelurosauria</taxon>
        <taxon>Aves</taxon>
        <taxon>Neognathae</taxon>
        <taxon>Neoaves</taxon>
        <taxon>Otidimorphae</taxon>
        <taxon>Cuculiformes</taxon>
        <taxon>Cuculidae</taxon>
        <taxon>Cuculus</taxon>
    </lineage>
</organism>
<keyword evidence="1 2" id="KW-0812">Transmembrane</keyword>
<feature type="transmembrane region" description="Helical" evidence="1">
    <location>
        <begin position="112"/>
        <end position="130"/>
    </location>
</feature>
<keyword evidence="3" id="KW-1185">Reference proteome</keyword>
<evidence type="ECO:0000313" key="2">
    <source>
        <dbReference type="EMBL" id="KFO79609.1"/>
    </source>
</evidence>
<name>A0A091GEL1_CUCCA</name>
<dbReference type="Proteomes" id="UP000053760">
    <property type="component" value="Unassembled WGS sequence"/>
</dbReference>
<accession>A0A091GEL1</accession>
<feature type="non-terminal residue" evidence="2">
    <location>
        <position position="182"/>
    </location>
</feature>
<feature type="transmembrane region" description="Helical" evidence="1">
    <location>
        <begin position="27"/>
        <end position="60"/>
    </location>
</feature>
<proteinExistence type="predicted"/>
<feature type="transmembrane region" description="Helical" evidence="1">
    <location>
        <begin position="81"/>
        <end position="100"/>
    </location>
</feature>
<dbReference type="GO" id="GO:0042771">
    <property type="term" value="P:intrinsic apoptotic signaling pathway in response to DNA damage by p53 class mediator"/>
    <property type="evidence" value="ECO:0007669"/>
    <property type="project" value="TreeGrafter"/>
</dbReference>
<gene>
    <name evidence="2" type="ORF">N303_13662</name>
</gene>
<dbReference type="AlphaFoldDB" id="A0A091GEL1"/>
<dbReference type="Pfam" id="PF14965">
    <property type="entry name" value="BRI3BP"/>
    <property type="match status" value="1"/>
</dbReference>